<keyword evidence="8" id="KW-1185">Reference proteome</keyword>
<dbReference type="EMBL" id="LR134363">
    <property type="protein sequence ID" value="VEG75393.1"/>
    <property type="molecule type" value="Genomic_DNA"/>
</dbReference>
<feature type="transmembrane region" description="Helical" evidence="6">
    <location>
        <begin position="6"/>
        <end position="29"/>
    </location>
</feature>
<evidence type="ECO:0000256" key="5">
    <source>
        <dbReference type="ARBA" id="ARBA00023136"/>
    </source>
</evidence>
<gene>
    <name evidence="7" type="primary">rhtC</name>
    <name evidence="7" type="ORF">NCTC11923_02055</name>
</gene>
<dbReference type="Pfam" id="PF01810">
    <property type="entry name" value="LysE"/>
    <property type="match status" value="1"/>
</dbReference>
<evidence type="ECO:0000256" key="6">
    <source>
        <dbReference type="SAM" id="Phobius"/>
    </source>
</evidence>
<dbReference type="InterPro" id="IPR001123">
    <property type="entry name" value="LeuE-type"/>
</dbReference>
<feature type="transmembrane region" description="Helical" evidence="6">
    <location>
        <begin position="151"/>
        <end position="176"/>
    </location>
</feature>
<dbReference type="KEGG" id="asla:NCTC11923_02055"/>
<comment type="subcellular location">
    <subcellularLocation>
        <location evidence="1">Cell membrane</location>
        <topology evidence="1">Multi-pass membrane protein</topology>
    </subcellularLocation>
</comment>
<name>A0A3S4U380_9ACTO</name>
<dbReference type="GO" id="GO:0005886">
    <property type="term" value="C:plasma membrane"/>
    <property type="evidence" value="ECO:0007669"/>
    <property type="project" value="UniProtKB-SubCell"/>
</dbReference>
<keyword evidence="2" id="KW-1003">Cell membrane</keyword>
<keyword evidence="5 6" id="KW-0472">Membrane</keyword>
<organism evidence="7 8">
    <name type="scientific">Actinomyces slackii</name>
    <dbReference type="NCBI Taxonomy" id="52774"/>
    <lineage>
        <taxon>Bacteria</taxon>
        <taxon>Bacillati</taxon>
        <taxon>Actinomycetota</taxon>
        <taxon>Actinomycetes</taxon>
        <taxon>Actinomycetales</taxon>
        <taxon>Actinomycetaceae</taxon>
        <taxon>Actinomyces</taxon>
    </lineage>
</organism>
<dbReference type="PANTHER" id="PTHR30086:SF20">
    <property type="entry name" value="ARGININE EXPORTER PROTEIN ARGO-RELATED"/>
    <property type="match status" value="1"/>
</dbReference>
<proteinExistence type="predicted"/>
<protein>
    <submittedName>
        <fullName evidence="7">Threonine efflux protein</fullName>
    </submittedName>
</protein>
<evidence type="ECO:0000313" key="7">
    <source>
        <dbReference type="EMBL" id="VEG75393.1"/>
    </source>
</evidence>
<evidence type="ECO:0000256" key="4">
    <source>
        <dbReference type="ARBA" id="ARBA00022989"/>
    </source>
</evidence>
<dbReference type="GO" id="GO:0015171">
    <property type="term" value="F:amino acid transmembrane transporter activity"/>
    <property type="evidence" value="ECO:0007669"/>
    <property type="project" value="TreeGrafter"/>
</dbReference>
<feature type="transmembrane region" description="Helical" evidence="6">
    <location>
        <begin position="72"/>
        <end position="93"/>
    </location>
</feature>
<dbReference type="Proteomes" id="UP000276899">
    <property type="component" value="Chromosome"/>
</dbReference>
<evidence type="ECO:0000256" key="1">
    <source>
        <dbReference type="ARBA" id="ARBA00004651"/>
    </source>
</evidence>
<reference evidence="7 8" key="1">
    <citation type="submission" date="2018-12" db="EMBL/GenBank/DDBJ databases">
        <authorList>
            <consortium name="Pathogen Informatics"/>
        </authorList>
    </citation>
    <scope>NUCLEOTIDE SEQUENCE [LARGE SCALE GENOMIC DNA]</scope>
    <source>
        <strain evidence="7 8">NCTC11923</strain>
    </source>
</reference>
<accession>A0A3S4U380</accession>
<dbReference type="AlphaFoldDB" id="A0A3S4U380"/>
<keyword evidence="3 6" id="KW-0812">Transmembrane</keyword>
<evidence type="ECO:0000256" key="2">
    <source>
        <dbReference type="ARBA" id="ARBA00022475"/>
    </source>
</evidence>
<feature type="transmembrane region" description="Helical" evidence="6">
    <location>
        <begin position="41"/>
        <end position="66"/>
    </location>
</feature>
<sequence>MTLAQALAGFAVVALLLTLAPGLDLAIVLRQSLTRGRGHAVATILGIQCGLLAWGAAAGAGATAVLAASQGAYRVLSAGGAVYLAWMGAVMLRRAWRPQPAPARRGPGAPQRGGLWRAWLTGVATDLLNPKAGVFYLATIPQFMADGVSPLVMGVLLAGVHVALCGAWFGLVALGASRLGERLRSPRVMRAVDGLTGGVLVAFGVRLALDARA</sequence>
<evidence type="ECO:0000256" key="3">
    <source>
        <dbReference type="ARBA" id="ARBA00022692"/>
    </source>
</evidence>
<dbReference type="STRING" id="1278298.GCA_000428685_00489"/>
<dbReference type="PANTHER" id="PTHR30086">
    <property type="entry name" value="ARGININE EXPORTER PROTEIN ARGO"/>
    <property type="match status" value="1"/>
</dbReference>
<keyword evidence="4 6" id="KW-1133">Transmembrane helix</keyword>
<evidence type="ECO:0000313" key="8">
    <source>
        <dbReference type="Proteomes" id="UP000276899"/>
    </source>
</evidence>
<dbReference type="RefSeq" id="WP_026427534.1">
    <property type="nucleotide sequence ID" value="NZ_CBCRWE010000053.1"/>
</dbReference>